<feature type="compositionally biased region" description="Polar residues" evidence="7">
    <location>
        <begin position="9"/>
        <end position="27"/>
    </location>
</feature>
<dbReference type="Proteomes" id="UP001500893">
    <property type="component" value="Unassembled WGS sequence"/>
</dbReference>
<dbReference type="NCBIfam" id="TIGR00101">
    <property type="entry name" value="ureG"/>
    <property type="match status" value="1"/>
</dbReference>
<evidence type="ECO:0000259" key="8">
    <source>
        <dbReference type="Pfam" id="PF02492"/>
    </source>
</evidence>
<keyword evidence="3 6" id="KW-0996">Nickel insertion</keyword>
<dbReference type="InterPro" id="IPR027417">
    <property type="entry name" value="P-loop_NTPase"/>
</dbReference>
<keyword evidence="4 6" id="KW-0342">GTP-binding</keyword>
<dbReference type="InterPro" id="IPR003495">
    <property type="entry name" value="CobW/HypB/UreG_nucleotide-bd"/>
</dbReference>
<protein>
    <recommendedName>
        <fullName evidence="6">Urease accessory protein UreG</fullName>
    </recommendedName>
</protein>
<dbReference type="Gene3D" id="3.40.50.300">
    <property type="entry name" value="P-loop containing nucleotide triphosphate hydrolases"/>
    <property type="match status" value="1"/>
</dbReference>
<dbReference type="SUPFAM" id="SSF52540">
    <property type="entry name" value="P-loop containing nucleoside triphosphate hydrolases"/>
    <property type="match status" value="1"/>
</dbReference>
<comment type="subunit">
    <text evidence="6">Homodimer. UreD, UreF and UreG form a complex that acts as a GTP-hydrolysis-dependent molecular chaperone, activating the urease apoprotein by helping to assemble the nickel containing metallocenter of UreC. The UreE protein probably delivers the nickel.</text>
</comment>
<dbReference type="CDD" id="cd05540">
    <property type="entry name" value="UreG"/>
    <property type="match status" value="1"/>
</dbReference>
<gene>
    <name evidence="6" type="primary">ureG</name>
    <name evidence="9" type="ORF">GCM10010521_42560</name>
</gene>
<keyword evidence="5 6" id="KW-0143">Chaperone</keyword>
<keyword evidence="10" id="KW-1185">Reference proteome</keyword>
<evidence type="ECO:0000313" key="9">
    <source>
        <dbReference type="EMBL" id="GAA3150419.1"/>
    </source>
</evidence>
<keyword evidence="2 6" id="KW-0547">Nucleotide-binding</keyword>
<evidence type="ECO:0000256" key="2">
    <source>
        <dbReference type="ARBA" id="ARBA00022741"/>
    </source>
</evidence>
<evidence type="ECO:0000256" key="1">
    <source>
        <dbReference type="ARBA" id="ARBA00005732"/>
    </source>
</evidence>
<comment type="subcellular location">
    <subcellularLocation>
        <location evidence="6">Cytoplasm</location>
    </subcellularLocation>
</comment>
<organism evidence="9 10">
    <name type="scientific">Streptomyces rameus</name>
    <dbReference type="NCBI Taxonomy" id="68261"/>
    <lineage>
        <taxon>Bacteria</taxon>
        <taxon>Bacillati</taxon>
        <taxon>Actinomycetota</taxon>
        <taxon>Actinomycetes</taxon>
        <taxon>Kitasatosporales</taxon>
        <taxon>Streptomycetaceae</taxon>
        <taxon>Streptomyces</taxon>
    </lineage>
</organism>
<evidence type="ECO:0000256" key="5">
    <source>
        <dbReference type="ARBA" id="ARBA00023186"/>
    </source>
</evidence>
<comment type="caution">
    <text evidence="9">The sequence shown here is derived from an EMBL/GenBank/DDBJ whole genome shotgun (WGS) entry which is preliminary data.</text>
</comment>
<sequence length="301" mass="31765">MSPALKAPAQQTSHPPSSFPPSWQIPSPSRIRPATPPVPDPGGCAPRIPRIGLNGPVRTRRTGRPRPDPAENWSRRMHLDHTHSGPAALSADAHRPDGTRRALRVGLGGPVGSGKTATVAALCRELRDQLSLAVVTNDIYTREDAEFLLREAVLPPERISAVETGACPHTAIRDDISANLEAVEDLEDAVGPLDLILVESGGDNLTATFSKGLVDAQIFVIDVAGGDDIPRKGGPGVTTADLLVVNKTDLAPYVGSDLARMAADAKAQRAELPVVFQSLRGETGVADVAAWVRGRLAAWTA</sequence>
<dbReference type="PANTHER" id="PTHR31715:SF0">
    <property type="entry name" value="UREASE ACCESSORY PROTEIN G"/>
    <property type="match status" value="1"/>
</dbReference>
<keyword evidence="6" id="KW-0963">Cytoplasm</keyword>
<comment type="similarity">
    <text evidence="1 6">Belongs to the SIMIBI class G3E GTPase family. UreG subfamily.</text>
</comment>
<feature type="region of interest" description="Disordered" evidence="7">
    <location>
        <begin position="1"/>
        <end position="73"/>
    </location>
</feature>
<evidence type="ECO:0000256" key="7">
    <source>
        <dbReference type="SAM" id="MobiDB-lite"/>
    </source>
</evidence>
<dbReference type="PANTHER" id="PTHR31715">
    <property type="entry name" value="UREASE ACCESSORY PROTEIN G"/>
    <property type="match status" value="1"/>
</dbReference>
<evidence type="ECO:0000256" key="4">
    <source>
        <dbReference type="ARBA" id="ARBA00023134"/>
    </source>
</evidence>
<feature type="binding site" evidence="6">
    <location>
        <begin position="109"/>
        <end position="116"/>
    </location>
    <ligand>
        <name>GTP</name>
        <dbReference type="ChEBI" id="CHEBI:37565"/>
    </ligand>
</feature>
<proteinExistence type="inferred from homology"/>
<dbReference type="Pfam" id="PF02492">
    <property type="entry name" value="cobW"/>
    <property type="match status" value="1"/>
</dbReference>
<name>A0ABP6NPI5_9ACTN</name>
<dbReference type="InterPro" id="IPR004400">
    <property type="entry name" value="UreG"/>
</dbReference>
<evidence type="ECO:0000256" key="6">
    <source>
        <dbReference type="HAMAP-Rule" id="MF_01389"/>
    </source>
</evidence>
<evidence type="ECO:0000313" key="10">
    <source>
        <dbReference type="Proteomes" id="UP001500893"/>
    </source>
</evidence>
<reference evidence="10" key="1">
    <citation type="journal article" date="2019" name="Int. J. Syst. Evol. Microbiol.">
        <title>The Global Catalogue of Microorganisms (GCM) 10K type strain sequencing project: providing services to taxonomists for standard genome sequencing and annotation.</title>
        <authorList>
            <consortium name="The Broad Institute Genomics Platform"/>
            <consortium name="The Broad Institute Genome Sequencing Center for Infectious Disease"/>
            <person name="Wu L."/>
            <person name="Ma J."/>
        </authorList>
    </citation>
    <scope>NUCLEOTIDE SEQUENCE [LARGE SCALE GENOMIC DNA]</scope>
    <source>
        <strain evidence="10">JCM 11574</strain>
    </source>
</reference>
<evidence type="ECO:0000256" key="3">
    <source>
        <dbReference type="ARBA" id="ARBA00022988"/>
    </source>
</evidence>
<comment type="function">
    <text evidence="6">Facilitates the functional incorporation of the urease nickel metallocenter. This process requires GTP hydrolysis, probably effectuated by UreG.</text>
</comment>
<dbReference type="EMBL" id="BAAAVM010000057">
    <property type="protein sequence ID" value="GAA3150419.1"/>
    <property type="molecule type" value="Genomic_DNA"/>
</dbReference>
<feature type="domain" description="CobW/HypB/UreG nucleotide-binding" evidence="8">
    <location>
        <begin position="105"/>
        <end position="275"/>
    </location>
</feature>
<dbReference type="HAMAP" id="MF_01389">
    <property type="entry name" value="UreG"/>
    <property type="match status" value="1"/>
</dbReference>
<accession>A0ABP6NPI5</accession>